<evidence type="ECO:0000259" key="1">
    <source>
        <dbReference type="PROSITE" id="PS51094"/>
    </source>
</evidence>
<dbReference type="PROSITE" id="PS51094">
    <property type="entry name" value="PTS_EIIA_TYPE_2"/>
    <property type="match status" value="1"/>
</dbReference>
<evidence type="ECO:0000313" key="4">
    <source>
        <dbReference type="Proteomes" id="UP000237433"/>
    </source>
</evidence>
<dbReference type="AlphaFoldDB" id="A0A0K1MRL8"/>
<organism evidence="2">
    <name type="scientific">Lacticaseibacillus paracasei</name>
    <name type="common">Lactobacillus paracasei</name>
    <dbReference type="NCBI Taxonomy" id="1597"/>
    <lineage>
        <taxon>Bacteria</taxon>
        <taxon>Bacillati</taxon>
        <taxon>Bacillota</taxon>
        <taxon>Bacilli</taxon>
        <taxon>Lactobacillales</taxon>
        <taxon>Lactobacillaceae</taxon>
        <taxon>Lacticaseibacillus</taxon>
    </lineage>
</organism>
<dbReference type="PANTHER" id="PTHR47738">
    <property type="entry name" value="PTS SYSTEM FRUCTOSE-LIKE EIIA COMPONENT-RELATED"/>
    <property type="match status" value="1"/>
</dbReference>
<keyword evidence="3" id="KW-0813">Transport</keyword>
<dbReference type="InterPro" id="IPR051541">
    <property type="entry name" value="PTS_SugarTrans_NitroReg"/>
</dbReference>
<dbReference type="PATRIC" id="fig|1597.20.peg.402"/>
<dbReference type="SUPFAM" id="SSF55804">
    <property type="entry name" value="Phoshotransferase/anion transport protein"/>
    <property type="match status" value="1"/>
</dbReference>
<dbReference type="Gene3D" id="3.40.930.10">
    <property type="entry name" value="Mannitol-specific EII, Chain A"/>
    <property type="match status" value="1"/>
</dbReference>
<dbReference type="Pfam" id="PF00359">
    <property type="entry name" value="PTS_EIIA_2"/>
    <property type="match status" value="1"/>
</dbReference>
<dbReference type="InterPro" id="IPR002178">
    <property type="entry name" value="PTS_EIIA_type-2_dom"/>
</dbReference>
<dbReference type="EMBL" id="LGIY01000014">
    <property type="protein sequence ID" value="POE42781.1"/>
    <property type="molecule type" value="Genomic_DNA"/>
</dbReference>
<gene>
    <name evidence="3" type="ORF">ACX51_09450</name>
</gene>
<dbReference type="InterPro" id="IPR016152">
    <property type="entry name" value="PTrfase/Anion_transptr"/>
</dbReference>
<feature type="domain" description="PTS EIIA type-2" evidence="1">
    <location>
        <begin position="5"/>
        <end position="152"/>
    </location>
</feature>
<proteinExistence type="predicted"/>
<reference evidence="2" key="1">
    <citation type="journal article" date="2015" name="Front. Microbiol.">
        <title>The vaginal isolate Lactobacillus paracasei LPC-S01 (DSM 26760) is suitable for oral administration.</title>
        <authorList>
            <person name="Balzaretti S."/>
            <person name="Taverniti V."/>
            <person name="Rondini G."/>
            <person name="Marcolegio G."/>
            <person name="Minuzzo M."/>
            <person name="Remagni M.C."/>
            <person name="Fiore W."/>
            <person name="Arioli S."/>
            <person name="Guglielmetti S."/>
        </authorList>
    </citation>
    <scope>NUCLEOTIDE SEQUENCE</scope>
    <source>
        <strain evidence="2">LPC-S01</strain>
    </source>
</reference>
<dbReference type="Proteomes" id="UP000237433">
    <property type="component" value="Unassembled WGS sequence"/>
</dbReference>
<sequence>MGKKFAIHIESISPNAVGTIVNKTTILRTISDALSKVSGQSAPQIQSAFMEREGVGNTALESGIAIPHAVLDGRQVPVLGVLSYPSGVKDWKDLNGQPVTQVLAILMGKDEITEQEANDIKRFFVKLASSDFLRKIARSKDSQTVVAVIKQQMEEE</sequence>
<keyword evidence="3" id="KW-0762">Sugar transport</keyword>
<accession>A0A0K1MRL8</accession>
<dbReference type="RefSeq" id="WP_003586731.1">
    <property type="nucleotide sequence ID" value="NZ_AFYO01000012.1"/>
</dbReference>
<evidence type="ECO:0000313" key="2">
    <source>
        <dbReference type="EMBL" id="CRL16951.1"/>
    </source>
</evidence>
<dbReference type="GO" id="GO:0030295">
    <property type="term" value="F:protein kinase activator activity"/>
    <property type="evidence" value="ECO:0007669"/>
    <property type="project" value="TreeGrafter"/>
</dbReference>
<protein>
    <submittedName>
        <fullName evidence="3">PTS sugar transporter subunit IIA</fullName>
    </submittedName>
    <submittedName>
        <fullName evidence="2">PTS system sugar-specific IIA component</fullName>
    </submittedName>
</protein>
<name>A0A0K1MRL8_LACPA</name>
<dbReference type="PANTHER" id="PTHR47738:SF1">
    <property type="entry name" value="NITROGEN REGULATORY PROTEIN"/>
    <property type="match status" value="1"/>
</dbReference>
<evidence type="ECO:0000313" key="3">
    <source>
        <dbReference type="EMBL" id="POE42781.1"/>
    </source>
</evidence>
<reference evidence="3 4" key="2">
    <citation type="journal article" date="2015" name="J. Am. Soc. Brew. Chem.">
        <title>Dissolved carbon dioxide selects for lactic acid bacteria able to grow in and spoil packaged beer.</title>
        <authorList>
            <person name="Bergsveinson J."/>
            <person name="Redekop A."/>
            <person name="Zoerb S."/>
            <person name="Ziola B."/>
        </authorList>
    </citation>
    <scope>NUCLEOTIDE SEQUENCE [LARGE SCALE GENOMIC DNA]</scope>
    <source>
        <strain evidence="3 4">CCC B1205</strain>
    </source>
</reference>
<dbReference type="EMBL" id="LN846901">
    <property type="protein sequence ID" value="CRL16951.1"/>
    <property type="molecule type" value="Genomic_DNA"/>
</dbReference>